<dbReference type="InterPro" id="IPR016047">
    <property type="entry name" value="M23ase_b-sheet_dom"/>
</dbReference>
<gene>
    <name evidence="2" type="primary">mepM_1</name>
    <name evidence="2" type="ORF">ENKNEFLB_01585</name>
</gene>
<dbReference type="EC" id="3.4.24.-" evidence="2"/>
<evidence type="ECO:0000313" key="3">
    <source>
        <dbReference type="Proteomes" id="UP000679307"/>
    </source>
</evidence>
<keyword evidence="2" id="KW-0378">Hydrolase</keyword>
<name>A0ABX8EG07_9ACTN</name>
<dbReference type="SUPFAM" id="SSF51261">
    <property type="entry name" value="Duplicated hybrid motif"/>
    <property type="match status" value="1"/>
</dbReference>
<proteinExistence type="predicted"/>
<evidence type="ECO:0000259" key="1">
    <source>
        <dbReference type="Pfam" id="PF01551"/>
    </source>
</evidence>
<protein>
    <submittedName>
        <fullName evidence="2">Murein DD-endopeptidase MepM</fullName>
        <ecNumber evidence="2">3.4.24.-</ecNumber>
    </submittedName>
</protein>
<sequence length="341" mass="36245">MAGKTTYAVGLLALPIAFPILFIVMIGGQALSSPAAACGEEGVSVGPSSDPDLDAEQMRVAQQIVAAVRAFPATADKPHAAVIALATARQESGIRNLDYGDRDSLGAFQQRPSQGWGTPEQVMNVPHATTTFLRHLILTPEWETRRVTDVAADVQRPAEEYRGLYEQWVPLATRLTEQLWSGATASLTTAPAVCGSSPLVGRGGDVYPVPPAFIGTDSHNWGGTGSHWDSWHTGTDFSVPCGTPVLAAMTGTVEIDTSQAWAGTWLVKVVTGPDSVATWYAHMQSLDVHAGQSVRAGQQLGQAGARGNATGCHLHFEVHLHNGSIYGPDNFDPSQWLAERT</sequence>
<keyword evidence="3" id="KW-1185">Reference proteome</keyword>
<dbReference type="PANTHER" id="PTHR21666">
    <property type="entry name" value="PEPTIDASE-RELATED"/>
    <property type="match status" value="1"/>
</dbReference>
<dbReference type="Pfam" id="PF01551">
    <property type="entry name" value="Peptidase_M23"/>
    <property type="match status" value="1"/>
</dbReference>
<dbReference type="Gene3D" id="2.70.70.10">
    <property type="entry name" value="Glucose Permease (Domain IIA)"/>
    <property type="match status" value="1"/>
</dbReference>
<accession>A0ABX8EG07</accession>
<dbReference type="Proteomes" id="UP000679307">
    <property type="component" value="Chromosome"/>
</dbReference>
<dbReference type="InterPro" id="IPR050570">
    <property type="entry name" value="Cell_wall_metabolism_enzyme"/>
</dbReference>
<dbReference type="GO" id="GO:0016787">
    <property type="term" value="F:hydrolase activity"/>
    <property type="evidence" value="ECO:0007669"/>
    <property type="project" value="UniProtKB-KW"/>
</dbReference>
<dbReference type="RefSeq" id="WP_214058684.1">
    <property type="nucleotide sequence ID" value="NZ_BAAAHS010000177.1"/>
</dbReference>
<dbReference type="PANTHER" id="PTHR21666:SF270">
    <property type="entry name" value="MUREIN HYDROLASE ACTIVATOR ENVC"/>
    <property type="match status" value="1"/>
</dbReference>
<dbReference type="CDD" id="cd12797">
    <property type="entry name" value="M23_peptidase"/>
    <property type="match status" value="1"/>
</dbReference>
<dbReference type="EMBL" id="CP075371">
    <property type="protein sequence ID" value="QVT79204.1"/>
    <property type="molecule type" value="Genomic_DNA"/>
</dbReference>
<dbReference type="InterPro" id="IPR011055">
    <property type="entry name" value="Dup_hybrid_motif"/>
</dbReference>
<organism evidence="2 3">
    <name type="scientific">Nocardioides aquaticus</name>
    <dbReference type="NCBI Taxonomy" id="160826"/>
    <lineage>
        <taxon>Bacteria</taxon>
        <taxon>Bacillati</taxon>
        <taxon>Actinomycetota</taxon>
        <taxon>Actinomycetes</taxon>
        <taxon>Propionibacteriales</taxon>
        <taxon>Nocardioidaceae</taxon>
        <taxon>Nocardioides</taxon>
    </lineage>
</organism>
<reference evidence="2 3" key="1">
    <citation type="submission" date="2021-05" db="EMBL/GenBank/DDBJ databases">
        <title>Complete genome of Nocardioides aquaticus KCTC 9944T isolated from meromictic and hypersaline Ekho Lake, Antarctica.</title>
        <authorList>
            <person name="Hwang K."/>
            <person name="Kim K.M."/>
            <person name="Choe H."/>
        </authorList>
    </citation>
    <scope>NUCLEOTIDE SEQUENCE [LARGE SCALE GENOMIC DNA]</scope>
    <source>
        <strain evidence="2 3">KCTC 9944</strain>
    </source>
</reference>
<feature type="domain" description="M23ase beta-sheet core" evidence="1">
    <location>
        <begin position="232"/>
        <end position="322"/>
    </location>
</feature>
<evidence type="ECO:0000313" key="2">
    <source>
        <dbReference type="EMBL" id="QVT79204.1"/>
    </source>
</evidence>